<accession>A0A6D0IJR2</accession>
<evidence type="ECO:0000256" key="2">
    <source>
        <dbReference type="ARBA" id="ARBA00010466"/>
    </source>
</evidence>
<reference evidence="10 11" key="1">
    <citation type="submission" date="2019-12" db="EMBL/GenBank/DDBJ databases">
        <title>Enteriobacteria Tanzani isolates_8377-8380.</title>
        <authorList>
            <person name="Subbiah M."/>
            <person name="Call D."/>
        </authorList>
    </citation>
    <scope>NUCLEOTIDE SEQUENCE [LARGE SCALE GENOMIC DNA]</scope>
    <source>
        <strain evidence="10 11">8380wG1</strain>
    </source>
</reference>
<evidence type="ECO:0000256" key="4">
    <source>
        <dbReference type="ARBA" id="ARBA00022490"/>
    </source>
</evidence>
<name>A0A6D0IJR2_ECOLX</name>
<evidence type="ECO:0000313" key="10">
    <source>
        <dbReference type="EMBL" id="MWR18474.1"/>
    </source>
</evidence>
<comment type="caution">
    <text evidence="10">The sequence shown here is derived from an EMBL/GenBank/DDBJ whole genome shotgun (WGS) entry which is preliminary data.</text>
</comment>
<keyword evidence="8" id="KW-0804">Transcription</keyword>
<feature type="non-terminal residue" evidence="10">
    <location>
        <position position="108"/>
    </location>
</feature>
<comment type="similarity">
    <text evidence="2">Belongs to the SorC transcriptional regulatory family.</text>
</comment>
<comment type="subcellular location">
    <subcellularLocation>
        <location evidence="1">Cytoplasm</location>
    </subcellularLocation>
</comment>
<evidence type="ECO:0000256" key="6">
    <source>
        <dbReference type="ARBA" id="ARBA00023015"/>
    </source>
</evidence>
<feature type="domain" description="Sugar-binding" evidence="9">
    <location>
        <begin position="67"/>
        <end position="108"/>
    </location>
</feature>
<dbReference type="InterPro" id="IPR036388">
    <property type="entry name" value="WH-like_DNA-bd_sf"/>
</dbReference>
<evidence type="ECO:0000259" key="9">
    <source>
        <dbReference type="Pfam" id="PF04198"/>
    </source>
</evidence>
<proteinExistence type="inferred from homology"/>
<dbReference type="InterPro" id="IPR051054">
    <property type="entry name" value="SorC_transcr_regulators"/>
</dbReference>
<keyword evidence="5" id="KW-0678">Repressor</keyword>
<evidence type="ECO:0000256" key="7">
    <source>
        <dbReference type="ARBA" id="ARBA00023125"/>
    </source>
</evidence>
<dbReference type="GO" id="GO:0030246">
    <property type="term" value="F:carbohydrate binding"/>
    <property type="evidence" value="ECO:0007669"/>
    <property type="project" value="InterPro"/>
</dbReference>
<organism evidence="10 11">
    <name type="scientific">Escherichia coli</name>
    <dbReference type="NCBI Taxonomy" id="562"/>
    <lineage>
        <taxon>Bacteria</taxon>
        <taxon>Pseudomonadati</taxon>
        <taxon>Pseudomonadota</taxon>
        <taxon>Gammaproteobacteria</taxon>
        <taxon>Enterobacterales</taxon>
        <taxon>Enterobacteriaceae</taxon>
        <taxon>Escherichia</taxon>
    </lineage>
</organism>
<evidence type="ECO:0000313" key="11">
    <source>
        <dbReference type="Proteomes" id="UP000430387"/>
    </source>
</evidence>
<evidence type="ECO:0000256" key="3">
    <source>
        <dbReference type="ARBA" id="ARBA00015912"/>
    </source>
</evidence>
<keyword evidence="6" id="KW-0805">Transcription regulation</keyword>
<evidence type="ECO:0000256" key="8">
    <source>
        <dbReference type="ARBA" id="ARBA00023163"/>
    </source>
</evidence>
<dbReference type="Gene3D" id="1.10.10.10">
    <property type="entry name" value="Winged helix-like DNA-binding domain superfamily/Winged helix DNA-binding domain"/>
    <property type="match status" value="1"/>
</dbReference>
<dbReference type="AlphaFoldDB" id="A0A6D0IJR2"/>
<dbReference type="Proteomes" id="UP000430387">
    <property type="component" value="Unassembled WGS sequence"/>
</dbReference>
<dbReference type="InterPro" id="IPR007324">
    <property type="entry name" value="Sugar-bd_dom_put"/>
</dbReference>
<dbReference type="FunFam" id="1.10.10.10:FF:000195">
    <property type="entry name" value="LsrR family transcriptional regulator"/>
    <property type="match status" value="1"/>
</dbReference>
<evidence type="ECO:0000256" key="1">
    <source>
        <dbReference type="ARBA" id="ARBA00004496"/>
    </source>
</evidence>
<keyword evidence="4" id="KW-0963">Cytoplasm</keyword>
<evidence type="ECO:0000256" key="5">
    <source>
        <dbReference type="ARBA" id="ARBA00022491"/>
    </source>
</evidence>
<protein>
    <recommendedName>
        <fullName evidence="3">Transcriptional regulator LsrR</fullName>
    </recommendedName>
</protein>
<dbReference type="PANTHER" id="PTHR34294:SF1">
    <property type="entry name" value="TRANSCRIPTIONAL REGULATOR LSRR"/>
    <property type="match status" value="1"/>
</dbReference>
<gene>
    <name evidence="10" type="ORF">GQA06_32365</name>
</gene>
<dbReference type="PANTHER" id="PTHR34294">
    <property type="entry name" value="TRANSCRIPTIONAL REGULATOR-RELATED"/>
    <property type="match status" value="1"/>
</dbReference>
<keyword evidence="7" id="KW-0238">DNA-binding</keyword>
<sequence length="108" mass="12171">MTINDSVISEQGMCEEEQVARIAWFYYHDGLTQSEISDRLGLTRLKVSRLLEKGHQSGIIRVQINSRFEGCLEYETQLRRQFSLQHVRVIPGLADADVGGRLGIGAAH</sequence>
<dbReference type="EMBL" id="WTQJ01002561">
    <property type="protein sequence ID" value="MWR18474.1"/>
    <property type="molecule type" value="Genomic_DNA"/>
</dbReference>
<dbReference type="GO" id="GO:0005737">
    <property type="term" value="C:cytoplasm"/>
    <property type="evidence" value="ECO:0007669"/>
    <property type="project" value="UniProtKB-SubCell"/>
</dbReference>
<dbReference type="GO" id="GO:0003677">
    <property type="term" value="F:DNA binding"/>
    <property type="evidence" value="ECO:0007669"/>
    <property type="project" value="UniProtKB-KW"/>
</dbReference>
<dbReference type="Pfam" id="PF04198">
    <property type="entry name" value="Sugar-bind"/>
    <property type="match status" value="1"/>
</dbReference>